<dbReference type="GO" id="GO:0016747">
    <property type="term" value="F:acyltransferase activity, transferring groups other than amino-acyl groups"/>
    <property type="evidence" value="ECO:0007669"/>
    <property type="project" value="InterPro"/>
</dbReference>
<dbReference type="CDD" id="cd00829">
    <property type="entry name" value="SCP-x_thiolase"/>
    <property type="match status" value="1"/>
</dbReference>
<evidence type="ECO:0000256" key="4">
    <source>
        <dbReference type="ARBA" id="ARBA00023055"/>
    </source>
</evidence>
<evidence type="ECO:0000259" key="9">
    <source>
        <dbReference type="Pfam" id="PF22691"/>
    </source>
</evidence>
<keyword evidence="3" id="KW-0808">Transferase</keyword>
<dbReference type="InterPro" id="IPR020613">
    <property type="entry name" value="Thiolase_CS"/>
</dbReference>
<feature type="domain" description="Thiolase N-terminal" evidence="8">
    <location>
        <begin position="5"/>
        <end position="129"/>
    </location>
</feature>
<dbReference type="Pfam" id="PF22691">
    <property type="entry name" value="Thiolase_C_1"/>
    <property type="match status" value="1"/>
</dbReference>
<dbReference type="EC" id="2.3.1.176" evidence="1"/>
<proteinExistence type="predicted"/>
<sequence>MSRKVYLVSGGVTKFAKAHPEMDFRYMVKVAYDYAMKDIPSLDKKDIDGTRISYFSDHFARQLKAASMVQDYLGLNPKGSMRIEWGGATGGEVFQAGAEAVASGRMDICLVAGFETMSRVQTWKGNEFIALASDVNYDFPIGGFYSGYYALMVTRHIYEYMRRTRFSNVKDEREAQRLAIREASRILSMVSVKNHMNALYNPYAQYPKRLTVEDVLGSEMISYPLTREMICTMSDGAAVAILASEDEAFRLTDHPVLVRGMGCGTDTMRLADRPFGDVMLMNHENERDYEGLAYPGVHSFRAGRAASIEAYSSAGIENPLREIDFIELHDAYASSEIQTYEDMGLCRYGEGYSFVESGKPFMKNIEYGLELEEKGKIPVNPSGGLIACGHPVGATGLMQAVFALWQLQGRIGKHFGNDKLQLDRPKVGAIHSHAGTGSSVTVSILEAVR</sequence>
<protein>
    <recommendedName>
        <fullName evidence="1">propanoyl-CoA C-acyltransferase</fullName>
        <ecNumber evidence="1">2.3.1.176</ecNumber>
    </recommendedName>
    <alternativeName>
        <fullName evidence="7">Propanoyl-CoA C-acyltransferase</fullName>
    </alternativeName>
</protein>
<dbReference type="GO" id="GO:0008299">
    <property type="term" value="P:isoprenoid biosynthetic process"/>
    <property type="evidence" value="ECO:0007669"/>
    <property type="project" value="UniProtKB-KW"/>
</dbReference>
<dbReference type="InterPro" id="IPR016039">
    <property type="entry name" value="Thiolase-like"/>
</dbReference>
<dbReference type="Proteomes" id="UP000716004">
    <property type="component" value="Unassembled WGS sequence"/>
</dbReference>
<dbReference type="Pfam" id="PF00108">
    <property type="entry name" value="Thiolase_N"/>
    <property type="match status" value="1"/>
</dbReference>
<evidence type="ECO:0000256" key="2">
    <source>
        <dbReference type="ARBA" id="ARBA00022448"/>
    </source>
</evidence>
<dbReference type="PANTHER" id="PTHR42870:SF1">
    <property type="entry name" value="NON-SPECIFIC LIPID-TRANSFER PROTEIN-LIKE 2"/>
    <property type="match status" value="1"/>
</dbReference>
<evidence type="ECO:0000313" key="11">
    <source>
        <dbReference type="Proteomes" id="UP000716004"/>
    </source>
</evidence>
<dbReference type="EMBL" id="JAGVSJ010000017">
    <property type="protein sequence ID" value="MBX8632193.1"/>
    <property type="molecule type" value="Genomic_DNA"/>
</dbReference>
<organism evidence="10 11">
    <name type="scientific">Candidatus Sysuiplasma superficiale</name>
    <dbReference type="NCBI Taxonomy" id="2823368"/>
    <lineage>
        <taxon>Archaea</taxon>
        <taxon>Methanobacteriati</taxon>
        <taxon>Thermoplasmatota</taxon>
        <taxon>Thermoplasmata</taxon>
        <taxon>Candidatus Sysuiplasmatales</taxon>
        <taxon>Candidatus Sysuiplasmataceae</taxon>
        <taxon>Candidatus Sysuiplasma</taxon>
    </lineage>
</organism>
<feature type="domain" description="Thiolase C-terminal" evidence="9">
    <location>
        <begin position="300"/>
        <end position="446"/>
    </location>
</feature>
<accession>A0A8J7YQ13</accession>
<dbReference type="Gene3D" id="3.40.47.10">
    <property type="match status" value="1"/>
</dbReference>
<evidence type="ECO:0000256" key="1">
    <source>
        <dbReference type="ARBA" id="ARBA00012352"/>
    </source>
</evidence>
<reference evidence="10" key="1">
    <citation type="submission" date="2021-04" db="EMBL/GenBank/DDBJ databases">
        <title>Genomic insights into ecological role and evolution of a novel Thermoplasmata order Candidatus Sysuiplasmatales.</title>
        <authorList>
            <person name="Yuan Y."/>
        </authorList>
    </citation>
    <scope>NUCLEOTIDE SEQUENCE</scope>
    <source>
        <strain evidence="10">YP2-bin.285</strain>
    </source>
</reference>
<evidence type="ECO:0000256" key="5">
    <source>
        <dbReference type="ARBA" id="ARBA00023121"/>
    </source>
</evidence>
<evidence type="ECO:0000256" key="7">
    <source>
        <dbReference type="ARBA" id="ARBA00032316"/>
    </source>
</evidence>
<evidence type="ECO:0000256" key="6">
    <source>
        <dbReference type="ARBA" id="ARBA00023229"/>
    </source>
</evidence>
<dbReference type="SUPFAM" id="SSF53901">
    <property type="entry name" value="Thiolase-like"/>
    <property type="match status" value="1"/>
</dbReference>
<gene>
    <name evidence="10" type="ORF">J9259_06725</name>
</gene>
<dbReference type="InterPro" id="IPR020616">
    <property type="entry name" value="Thiolase_N"/>
</dbReference>
<evidence type="ECO:0000256" key="3">
    <source>
        <dbReference type="ARBA" id="ARBA00022679"/>
    </source>
</evidence>
<dbReference type="AlphaFoldDB" id="A0A8J7YQ13"/>
<comment type="caution">
    <text evidence="10">The sequence shown here is derived from an EMBL/GenBank/DDBJ whole genome shotgun (WGS) entry which is preliminary data.</text>
</comment>
<keyword evidence="6" id="KW-0414">Isoprene biosynthesis</keyword>
<dbReference type="PROSITE" id="PS00737">
    <property type="entry name" value="THIOLASE_2"/>
    <property type="match status" value="1"/>
</dbReference>
<name>A0A8J7YQ13_9ARCH</name>
<keyword evidence="4" id="KW-0445">Lipid transport</keyword>
<evidence type="ECO:0000259" key="8">
    <source>
        <dbReference type="Pfam" id="PF00108"/>
    </source>
</evidence>
<keyword evidence="2" id="KW-0813">Transport</keyword>
<evidence type="ECO:0000313" key="10">
    <source>
        <dbReference type="EMBL" id="MBX8632193.1"/>
    </source>
</evidence>
<dbReference type="InterPro" id="IPR055140">
    <property type="entry name" value="Thiolase_C_2"/>
</dbReference>
<dbReference type="GO" id="GO:0008289">
    <property type="term" value="F:lipid binding"/>
    <property type="evidence" value="ECO:0007669"/>
    <property type="project" value="UniProtKB-KW"/>
</dbReference>
<dbReference type="PANTHER" id="PTHR42870">
    <property type="entry name" value="ACETYL-COA C-ACETYLTRANSFERASE"/>
    <property type="match status" value="1"/>
</dbReference>
<dbReference type="PIRSF" id="PIRSF000429">
    <property type="entry name" value="Ac-CoA_Ac_transf"/>
    <property type="match status" value="1"/>
</dbReference>
<keyword evidence="5" id="KW-0446">Lipid-binding</keyword>
<dbReference type="GO" id="GO:0006869">
    <property type="term" value="P:lipid transport"/>
    <property type="evidence" value="ECO:0007669"/>
    <property type="project" value="UniProtKB-KW"/>
</dbReference>
<dbReference type="InterPro" id="IPR002155">
    <property type="entry name" value="Thiolase"/>
</dbReference>